<sequence length="17" mass="1812">MACRKPLMLPRTPAGGL</sequence>
<gene>
    <name evidence="1" type="ORF">EOE66_10320</name>
</gene>
<dbReference type="AlphaFoldDB" id="A0A437RIZ8"/>
<name>A0A437RIZ8_9BURK</name>
<reference evidence="1 2" key="1">
    <citation type="submission" date="2019-01" db="EMBL/GenBank/DDBJ databases">
        <authorList>
            <person name="Chen W.-M."/>
        </authorList>
    </citation>
    <scope>NUCLEOTIDE SEQUENCE [LARGE SCALE GENOMIC DNA]</scope>
    <source>
        <strain evidence="1 2">KYPY4</strain>
    </source>
</reference>
<accession>A0A437RIZ8</accession>
<evidence type="ECO:0000313" key="1">
    <source>
        <dbReference type="EMBL" id="RVU46625.1"/>
    </source>
</evidence>
<dbReference type="Proteomes" id="UP000285575">
    <property type="component" value="Unassembled WGS sequence"/>
</dbReference>
<comment type="caution">
    <text evidence="1">The sequence shown here is derived from an EMBL/GenBank/DDBJ whole genome shotgun (WGS) entry which is preliminary data.</text>
</comment>
<evidence type="ECO:0000313" key="2">
    <source>
        <dbReference type="Proteomes" id="UP000285575"/>
    </source>
</evidence>
<dbReference type="EMBL" id="SACR01000003">
    <property type="protein sequence ID" value="RVU46625.1"/>
    <property type="molecule type" value="Genomic_DNA"/>
</dbReference>
<proteinExistence type="predicted"/>
<protein>
    <submittedName>
        <fullName evidence="1">Uncharacterized protein</fullName>
    </submittedName>
</protein>
<organism evidence="1 2">
    <name type="scientific">Rubrivivax rivuli</name>
    <dbReference type="NCBI Taxonomy" id="1862385"/>
    <lineage>
        <taxon>Bacteria</taxon>
        <taxon>Pseudomonadati</taxon>
        <taxon>Pseudomonadota</taxon>
        <taxon>Betaproteobacteria</taxon>
        <taxon>Burkholderiales</taxon>
        <taxon>Sphaerotilaceae</taxon>
        <taxon>Rubrivivax</taxon>
    </lineage>
</organism>
<keyword evidence="2" id="KW-1185">Reference proteome</keyword>